<protein>
    <recommendedName>
        <fullName evidence="3">DUF6535 domain-containing protein</fullName>
    </recommendedName>
</protein>
<sequence>MGDSHSIAPPWKSGDPLHYTLDNPNPTTTDAFERCLDVTKEFDKELVEKWEHDTDNLLVFAGLFSAVVTTFVVDTYKNLSPDPQDQMVNLLETLVAVSQQGSISDSLPAFTPDRTAIRVNILFFLSLVSSVSASLLAILCKQWLQEYLRGMYPPHIDNKKRLAIRQSRYLGLNKWRVPGLVALVPLLLEAATVLFFVGLVDLLWSTHHTVAVIVMIPVVISLLFLFVTTILPPIFLLGSWTKRQRKHPTDAGQCPYKTPLGWTIIRMLTTRWLHVIDRMLLNKPATASSDPSEDRVGGVITFTRMMNWTMYDINFGNEQMLAKEITWLYPFISSSDFASCLDGLEVEEALAAFKKLLPFLKVVRELSITEQELPLTTLNRFLQSAEETAREHLPGETRKDIIVVSSILYRRNVPSTKKIHHCLERCIRIMNTLLSVLDKEVLPPRNEGNKEGPEFSTTVMAVIVYLVNACKHQLDRELSRHVEIISTQAETWARINFLEQKDIEGLRAALELNARHPMSTVVFRPTVQPQVTGTRERAVQTPMSQVADIRELCD</sequence>
<keyword evidence="5" id="KW-1185">Reference proteome</keyword>
<evidence type="ECO:0000256" key="1">
    <source>
        <dbReference type="SAM" id="MobiDB-lite"/>
    </source>
</evidence>
<dbReference type="Pfam" id="PF20153">
    <property type="entry name" value="DUF6535"/>
    <property type="match status" value="1"/>
</dbReference>
<dbReference type="Proteomes" id="UP001437256">
    <property type="component" value="Unassembled WGS sequence"/>
</dbReference>
<evidence type="ECO:0000256" key="2">
    <source>
        <dbReference type="SAM" id="Phobius"/>
    </source>
</evidence>
<feature type="region of interest" description="Disordered" evidence="1">
    <location>
        <begin position="1"/>
        <end position="24"/>
    </location>
</feature>
<evidence type="ECO:0000313" key="5">
    <source>
        <dbReference type="Proteomes" id="UP001437256"/>
    </source>
</evidence>
<feature type="transmembrane region" description="Helical" evidence="2">
    <location>
        <begin position="177"/>
        <end position="204"/>
    </location>
</feature>
<keyword evidence="2" id="KW-1133">Transmembrane helix</keyword>
<gene>
    <name evidence="4" type="ORF">AAF712_003909</name>
</gene>
<comment type="caution">
    <text evidence="4">The sequence shown here is derived from an EMBL/GenBank/DDBJ whole genome shotgun (WGS) entry which is preliminary data.</text>
</comment>
<feature type="transmembrane region" description="Helical" evidence="2">
    <location>
        <begin position="117"/>
        <end position="139"/>
    </location>
</feature>
<feature type="domain" description="DUF6535" evidence="3">
    <location>
        <begin position="35"/>
        <end position="205"/>
    </location>
</feature>
<keyword evidence="2" id="KW-0472">Membrane</keyword>
<feature type="transmembrane region" description="Helical" evidence="2">
    <location>
        <begin position="57"/>
        <end position="73"/>
    </location>
</feature>
<evidence type="ECO:0000313" key="4">
    <source>
        <dbReference type="EMBL" id="KAL0068916.1"/>
    </source>
</evidence>
<organism evidence="4 5">
    <name type="scientific">Marasmius tenuissimus</name>
    <dbReference type="NCBI Taxonomy" id="585030"/>
    <lineage>
        <taxon>Eukaryota</taxon>
        <taxon>Fungi</taxon>
        <taxon>Dikarya</taxon>
        <taxon>Basidiomycota</taxon>
        <taxon>Agaricomycotina</taxon>
        <taxon>Agaricomycetes</taxon>
        <taxon>Agaricomycetidae</taxon>
        <taxon>Agaricales</taxon>
        <taxon>Marasmiineae</taxon>
        <taxon>Marasmiaceae</taxon>
        <taxon>Marasmius</taxon>
    </lineage>
</organism>
<evidence type="ECO:0000259" key="3">
    <source>
        <dbReference type="Pfam" id="PF20153"/>
    </source>
</evidence>
<proteinExistence type="predicted"/>
<dbReference type="EMBL" id="JBBXMP010000015">
    <property type="protein sequence ID" value="KAL0068916.1"/>
    <property type="molecule type" value="Genomic_DNA"/>
</dbReference>
<keyword evidence="2" id="KW-0812">Transmembrane</keyword>
<feature type="transmembrane region" description="Helical" evidence="2">
    <location>
        <begin position="210"/>
        <end position="237"/>
    </location>
</feature>
<dbReference type="InterPro" id="IPR045338">
    <property type="entry name" value="DUF6535"/>
</dbReference>
<accession>A0ABR3A4K5</accession>
<name>A0ABR3A4K5_9AGAR</name>
<reference evidence="4 5" key="1">
    <citation type="submission" date="2024-05" db="EMBL/GenBank/DDBJ databases">
        <title>A draft genome resource for the thread blight pathogen Marasmius tenuissimus strain MS-2.</title>
        <authorList>
            <person name="Yulfo-Soto G.E."/>
            <person name="Baruah I.K."/>
            <person name="Amoako-Attah I."/>
            <person name="Bukari Y."/>
            <person name="Meinhardt L.W."/>
            <person name="Bailey B.A."/>
            <person name="Cohen S.P."/>
        </authorList>
    </citation>
    <scope>NUCLEOTIDE SEQUENCE [LARGE SCALE GENOMIC DNA]</scope>
    <source>
        <strain evidence="4 5">MS-2</strain>
    </source>
</reference>